<organism evidence="2 3">
    <name type="scientific">Heminiphilus faecis</name>
    <dbReference type="NCBI Taxonomy" id="2601703"/>
    <lineage>
        <taxon>Bacteria</taxon>
        <taxon>Pseudomonadati</taxon>
        <taxon>Bacteroidota</taxon>
        <taxon>Bacteroidia</taxon>
        <taxon>Bacteroidales</taxon>
        <taxon>Muribaculaceae</taxon>
        <taxon>Heminiphilus</taxon>
    </lineage>
</organism>
<comment type="caution">
    <text evidence="2">The sequence shown here is derived from an EMBL/GenBank/DDBJ whole genome shotgun (WGS) entry which is preliminary data.</text>
</comment>
<dbReference type="Proteomes" id="UP001565200">
    <property type="component" value="Unassembled WGS sequence"/>
</dbReference>
<evidence type="ECO:0000313" key="3">
    <source>
        <dbReference type="Proteomes" id="UP001565200"/>
    </source>
</evidence>
<reference evidence="2 3" key="1">
    <citation type="submission" date="2024-03" db="EMBL/GenBank/DDBJ databases">
        <title>Mouse gut bacterial collection (mGBC) of GemPharmatech.</title>
        <authorList>
            <person name="He Y."/>
            <person name="Dong L."/>
            <person name="Wu D."/>
            <person name="Gao X."/>
            <person name="Lin Z."/>
        </authorList>
    </citation>
    <scope>NUCLEOTIDE SEQUENCE [LARGE SCALE GENOMIC DNA]</scope>
    <source>
        <strain evidence="2 3">54-13</strain>
    </source>
</reference>
<dbReference type="Gene3D" id="3.90.550.10">
    <property type="entry name" value="Spore Coat Polysaccharide Biosynthesis Protein SpsA, Chain A"/>
    <property type="match status" value="1"/>
</dbReference>
<dbReference type="EMBL" id="JBCLPP010000041">
    <property type="protein sequence ID" value="MEY8246325.1"/>
    <property type="molecule type" value="Genomic_DNA"/>
</dbReference>
<keyword evidence="2" id="KW-0808">Transferase</keyword>
<dbReference type="InterPro" id="IPR001173">
    <property type="entry name" value="Glyco_trans_2-like"/>
</dbReference>
<feature type="domain" description="Glycosyltransferase 2-like" evidence="1">
    <location>
        <begin position="10"/>
        <end position="183"/>
    </location>
</feature>
<gene>
    <name evidence="2" type="ORF">AAK873_11970</name>
</gene>
<dbReference type="PANTHER" id="PTHR43179">
    <property type="entry name" value="RHAMNOSYLTRANSFERASE WBBL"/>
    <property type="match status" value="1"/>
</dbReference>
<dbReference type="CDD" id="cd04186">
    <property type="entry name" value="GT_2_like_c"/>
    <property type="match status" value="1"/>
</dbReference>
<dbReference type="RefSeq" id="WP_369863793.1">
    <property type="nucleotide sequence ID" value="NZ_JBCLPP010000041.1"/>
</dbReference>
<accession>A0ABV4D0H9</accession>
<keyword evidence="2" id="KW-0328">Glycosyltransferase</keyword>
<dbReference type="PANTHER" id="PTHR43179:SF7">
    <property type="entry name" value="RHAMNOSYLTRANSFERASE WBBL"/>
    <property type="match status" value="1"/>
</dbReference>
<name>A0ABV4D0H9_9BACT</name>
<protein>
    <submittedName>
        <fullName evidence="2">Glycosyltransferase family 2 protein</fullName>
        <ecNumber evidence="2">2.4.-.-</ecNumber>
    </submittedName>
</protein>
<sequence>MDDSLKPQLSIIIVNYKTPQMTLECIESIKAKTYGVRYEIIVIDNDSGDGSVEFLQERIDGIIMIKAPENLGFGRANNMGVSAAKADTLFLLNSDTVIIDNSIKTLYDYLKTHPDTGACGGLLLNRDGSIGYSTSPQLTLGHYFRAYIPRIKRKPPELYAKSPIEVGYVIGADMMVRREAFERAGGFDPDFFLYCEESELSFRIKKLGYRIMLVPESRIIHLEGMSGTKIKQKSEFIRIEQAFSRFLYFRKVYNRRYPWYLYMLFMSQYTVSLLRGAFKSHRRSEISYRMGIMHKAFRKYLAR</sequence>
<dbReference type="InterPro" id="IPR029044">
    <property type="entry name" value="Nucleotide-diphossugar_trans"/>
</dbReference>
<dbReference type="GO" id="GO:0016757">
    <property type="term" value="F:glycosyltransferase activity"/>
    <property type="evidence" value="ECO:0007669"/>
    <property type="project" value="UniProtKB-KW"/>
</dbReference>
<dbReference type="EC" id="2.4.-.-" evidence="2"/>
<dbReference type="SUPFAM" id="SSF53448">
    <property type="entry name" value="Nucleotide-diphospho-sugar transferases"/>
    <property type="match status" value="1"/>
</dbReference>
<dbReference type="Pfam" id="PF00535">
    <property type="entry name" value="Glycos_transf_2"/>
    <property type="match status" value="1"/>
</dbReference>
<keyword evidence="3" id="KW-1185">Reference proteome</keyword>
<evidence type="ECO:0000313" key="2">
    <source>
        <dbReference type="EMBL" id="MEY8246325.1"/>
    </source>
</evidence>
<proteinExistence type="predicted"/>
<evidence type="ECO:0000259" key="1">
    <source>
        <dbReference type="Pfam" id="PF00535"/>
    </source>
</evidence>